<feature type="non-terminal residue" evidence="2">
    <location>
        <position position="1"/>
    </location>
</feature>
<keyword evidence="3" id="KW-1185">Reference proteome</keyword>
<dbReference type="EMBL" id="JAABOA010001606">
    <property type="protein sequence ID" value="KAF9581219.1"/>
    <property type="molecule type" value="Genomic_DNA"/>
</dbReference>
<dbReference type="Proteomes" id="UP000780801">
    <property type="component" value="Unassembled WGS sequence"/>
</dbReference>
<name>A0A9P6FTJ3_9FUNG</name>
<evidence type="ECO:0000256" key="1">
    <source>
        <dbReference type="SAM" id="MobiDB-lite"/>
    </source>
</evidence>
<comment type="caution">
    <text evidence="2">The sequence shown here is derived from an EMBL/GenBank/DDBJ whole genome shotgun (WGS) entry which is preliminary data.</text>
</comment>
<organism evidence="2 3">
    <name type="scientific">Lunasporangiospora selenospora</name>
    <dbReference type="NCBI Taxonomy" id="979761"/>
    <lineage>
        <taxon>Eukaryota</taxon>
        <taxon>Fungi</taxon>
        <taxon>Fungi incertae sedis</taxon>
        <taxon>Mucoromycota</taxon>
        <taxon>Mortierellomycotina</taxon>
        <taxon>Mortierellomycetes</taxon>
        <taxon>Mortierellales</taxon>
        <taxon>Mortierellaceae</taxon>
        <taxon>Lunasporangiospora</taxon>
    </lineage>
</organism>
<sequence length="136" mass="14800">AIAVKAFGHASQRALSSKRKSSPKGELLEKTNPEAFQRKLRAWKEANANGGFKPAAATVNIIGTDPTETMQVDLETTPEKCFVVREPTKADKKDDRCAVAASSSNEDTEMVNDNEVMDALGNDVLEEESADFNIKD</sequence>
<accession>A0A9P6FTJ3</accession>
<dbReference type="AlphaFoldDB" id="A0A9P6FTJ3"/>
<evidence type="ECO:0000313" key="3">
    <source>
        <dbReference type="Proteomes" id="UP000780801"/>
    </source>
</evidence>
<evidence type="ECO:0000313" key="2">
    <source>
        <dbReference type="EMBL" id="KAF9581219.1"/>
    </source>
</evidence>
<protein>
    <submittedName>
        <fullName evidence="2">Uncharacterized protein</fullName>
    </submittedName>
</protein>
<gene>
    <name evidence="2" type="ORF">BGW38_001849</name>
</gene>
<feature type="region of interest" description="Disordered" evidence="1">
    <location>
        <begin position="1"/>
        <end position="32"/>
    </location>
</feature>
<reference evidence="2" key="1">
    <citation type="journal article" date="2020" name="Fungal Divers.">
        <title>Resolving the Mortierellaceae phylogeny through synthesis of multi-gene phylogenetics and phylogenomics.</title>
        <authorList>
            <person name="Vandepol N."/>
            <person name="Liber J."/>
            <person name="Desiro A."/>
            <person name="Na H."/>
            <person name="Kennedy M."/>
            <person name="Barry K."/>
            <person name="Grigoriev I.V."/>
            <person name="Miller A.N."/>
            <person name="O'Donnell K."/>
            <person name="Stajich J.E."/>
            <person name="Bonito G."/>
        </authorList>
    </citation>
    <scope>NUCLEOTIDE SEQUENCE</scope>
    <source>
        <strain evidence="2">KOD1015</strain>
    </source>
</reference>
<proteinExistence type="predicted"/>